<dbReference type="InterPro" id="IPR052363">
    <property type="entry name" value="LPS_export_LptC"/>
</dbReference>
<evidence type="ECO:0000256" key="1">
    <source>
        <dbReference type="ARBA" id="ARBA00022475"/>
    </source>
</evidence>
<comment type="caution">
    <text evidence="7">The sequence shown here is derived from an EMBL/GenBank/DDBJ whole genome shotgun (WGS) entry which is preliminary data.</text>
</comment>
<evidence type="ECO:0000313" key="8">
    <source>
        <dbReference type="Proteomes" id="UP000322783"/>
    </source>
</evidence>
<keyword evidence="6" id="KW-0732">Signal</keyword>
<dbReference type="EMBL" id="VTOZ01000001">
    <property type="protein sequence ID" value="TYZ30970.1"/>
    <property type="molecule type" value="Genomic_DNA"/>
</dbReference>
<reference evidence="7 8" key="1">
    <citation type="submission" date="2019-08" db="EMBL/GenBank/DDBJ databases">
        <title>Selenomonas sp. mPRGC5 and Selenomonas sp. mPRGC8 isolated from ruminal fluid of dairy goat (Capra hircus).</title>
        <authorList>
            <person name="Poothong S."/>
            <person name="Nuengjamnong C."/>
            <person name="Tanasupawat S."/>
        </authorList>
    </citation>
    <scope>NUCLEOTIDE SEQUENCE [LARGE SCALE GENOMIC DNA]</scope>
    <source>
        <strain evidence="8">mPRGC8</strain>
    </source>
</reference>
<feature type="signal peptide" evidence="6">
    <location>
        <begin position="1"/>
        <end position="23"/>
    </location>
</feature>
<dbReference type="GO" id="GO:0030288">
    <property type="term" value="C:outer membrane-bounded periplasmic space"/>
    <property type="evidence" value="ECO:0007669"/>
    <property type="project" value="TreeGrafter"/>
</dbReference>
<keyword evidence="1" id="KW-1003">Cell membrane</keyword>
<organism evidence="7 8">
    <name type="scientific">Selenomonas caprae</name>
    <dbReference type="NCBI Taxonomy" id="2606905"/>
    <lineage>
        <taxon>Bacteria</taxon>
        <taxon>Bacillati</taxon>
        <taxon>Bacillota</taxon>
        <taxon>Negativicutes</taxon>
        <taxon>Selenomonadales</taxon>
        <taxon>Selenomonadaceae</taxon>
        <taxon>Selenomonas</taxon>
    </lineage>
</organism>
<gene>
    <name evidence="7" type="primary">lptC</name>
    <name evidence="7" type="ORF">FZ041_00155</name>
</gene>
<dbReference type="AlphaFoldDB" id="A0A5D6WT51"/>
<dbReference type="GO" id="GO:0017089">
    <property type="term" value="F:glycolipid transfer activity"/>
    <property type="evidence" value="ECO:0007669"/>
    <property type="project" value="TreeGrafter"/>
</dbReference>
<keyword evidence="2" id="KW-0997">Cell inner membrane</keyword>
<dbReference type="GO" id="GO:0005886">
    <property type="term" value="C:plasma membrane"/>
    <property type="evidence" value="ECO:0007669"/>
    <property type="project" value="InterPro"/>
</dbReference>
<keyword evidence="4" id="KW-1133">Transmembrane helix</keyword>
<keyword evidence="8" id="KW-1185">Reference proteome</keyword>
<evidence type="ECO:0000256" key="6">
    <source>
        <dbReference type="SAM" id="SignalP"/>
    </source>
</evidence>
<protein>
    <submittedName>
        <fullName evidence="7">LPS export ABC transporter periplasmic protein LptC</fullName>
    </submittedName>
</protein>
<keyword evidence="3" id="KW-0812">Transmembrane</keyword>
<dbReference type="Gene3D" id="2.60.450.10">
    <property type="entry name" value="Lipopolysaccharide (LPS) transport protein A like domain"/>
    <property type="match status" value="1"/>
</dbReference>
<dbReference type="RefSeq" id="WP_149188125.1">
    <property type="nucleotide sequence ID" value="NZ_VTOZ01000001.1"/>
</dbReference>
<feature type="chain" id="PRO_5022676825" evidence="6">
    <location>
        <begin position="24"/>
        <end position="183"/>
    </location>
</feature>
<evidence type="ECO:0000313" key="7">
    <source>
        <dbReference type="EMBL" id="TYZ30970.1"/>
    </source>
</evidence>
<keyword evidence="5" id="KW-0472">Membrane</keyword>
<accession>A0A5D6WT51</accession>
<dbReference type="GO" id="GO:0015221">
    <property type="term" value="F:lipopolysaccharide transmembrane transporter activity"/>
    <property type="evidence" value="ECO:0007669"/>
    <property type="project" value="InterPro"/>
</dbReference>
<dbReference type="InterPro" id="IPR026265">
    <property type="entry name" value="LptC"/>
</dbReference>
<name>A0A5D6WT51_9FIRM</name>
<dbReference type="Pfam" id="PF06835">
    <property type="entry name" value="LptC"/>
    <property type="match status" value="1"/>
</dbReference>
<sequence length="183" mass="19856">MSKRNKFLAGLGVLAFVALVVWAVSTVPDVEKIVDKTDEPRVMTYDDNTLSEEKDGRKIWELKAEHMVVNVDTQDVTLEKITGHFYAEDGRVVNVTADGGSYDNGTKDIAIKGNVDITTSDGAKLTSDELRWAAKEARLAAIGNATATKDDMKAVGEKIESTDGFNKIKITGKAHLVKGGNDK</sequence>
<dbReference type="PANTHER" id="PTHR37481:SF1">
    <property type="entry name" value="LIPOPOLYSACCHARIDE EXPORT SYSTEM PROTEIN LPTC"/>
    <property type="match status" value="1"/>
</dbReference>
<dbReference type="Proteomes" id="UP000322783">
    <property type="component" value="Unassembled WGS sequence"/>
</dbReference>
<evidence type="ECO:0000256" key="5">
    <source>
        <dbReference type="ARBA" id="ARBA00023136"/>
    </source>
</evidence>
<evidence type="ECO:0000256" key="4">
    <source>
        <dbReference type="ARBA" id="ARBA00022989"/>
    </source>
</evidence>
<proteinExistence type="predicted"/>
<evidence type="ECO:0000256" key="3">
    <source>
        <dbReference type="ARBA" id="ARBA00022692"/>
    </source>
</evidence>
<dbReference type="InterPro" id="IPR010664">
    <property type="entry name" value="LipoPS_assembly_LptC-rel"/>
</dbReference>
<dbReference type="NCBIfam" id="TIGR04409">
    <property type="entry name" value="LptC_YrbK"/>
    <property type="match status" value="1"/>
</dbReference>
<dbReference type="PANTHER" id="PTHR37481">
    <property type="entry name" value="LIPOPOLYSACCHARIDE EXPORT SYSTEM PROTEIN LPTC"/>
    <property type="match status" value="1"/>
</dbReference>
<evidence type="ECO:0000256" key="2">
    <source>
        <dbReference type="ARBA" id="ARBA00022519"/>
    </source>
</evidence>